<evidence type="ECO:0000313" key="8">
    <source>
        <dbReference type="EMBL" id="MDO4841950.1"/>
    </source>
</evidence>
<name>A0AA43U965_9ACTN</name>
<dbReference type="GO" id="GO:0006351">
    <property type="term" value="P:DNA-templated transcription"/>
    <property type="evidence" value="ECO:0007669"/>
    <property type="project" value="InterPro"/>
</dbReference>
<accession>A0AA43U965</accession>
<evidence type="ECO:0000256" key="6">
    <source>
        <dbReference type="ARBA" id="ARBA00029924"/>
    </source>
</evidence>
<comment type="caution">
    <text evidence="8">The sequence shown here is derived from an EMBL/GenBank/DDBJ whole genome shotgun (WGS) entry which is preliminary data.</text>
</comment>
<dbReference type="SUPFAM" id="SSF63562">
    <property type="entry name" value="RPB6/omega subunit-like"/>
    <property type="match status" value="1"/>
</dbReference>
<dbReference type="EMBL" id="JAUMVS010000069">
    <property type="protein sequence ID" value="MDO4841950.1"/>
    <property type="molecule type" value="Genomic_DNA"/>
</dbReference>
<dbReference type="InterPro" id="IPR006110">
    <property type="entry name" value="Pol_omega/Rpo6/RPB6"/>
</dbReference>
<keyword evidence="8" id="KW-0808">Transferase</keyword>
<dbReference type="GO" id="GO:0003677">
    <property type="term" value="F:DNA binding"/>
    <property type="evidence" value="ECO:0007669"/>
    <property type="project" value="InterPro"/>
</dbReference>
<dbReference type="InterPro" id="IPR036161">
    <property type="entry name" value="RPB6/omega-like_sf"/>
</dbReference>
<evidence type="ECO:0000256" key="2">
    <source>
        <dbReference type="ARBA" id="ARBA00012418"/>
    </source>
</evidence>
<keyword evidence="8" id="KW-0548">Nucleotidyltransferase</keyword>
<comment type="similarity">
    <text evidence="1">Belongs to the RNA polymerase subunit omega family.</text>
</comment>
<comment type="catalytic activity">
    <reaction evidence="7">
        <text>RNA(n) + a ribonucleoside 5'-triphosphate = RNA(n+1) + diphosphate</text>
        <dbReference type="Rhea" id="RHEA:21248"/>
        <dbReference type="Rhea" id="RHEA-COMP:14527"/>
        <dbReference type="Rhea" id="RHEA-COMP:17342"/>
        <dbReference type="ChEBI" id="CHEBI:33019"/>
        <dbReference type="ChEBI" id="CHEBI:61557"/>
        <dbReference type="ChEBI" id="CHEBI:140395"/>
        <dbReference type="EC" id="2.7.7.6"/>
    </reaction>
</comment>
<organism evidence="8 9">
    <name type="scientific">Phoenicibacter congonensis</name>
    <dbReference type="NCBI Taxonomy" id="1944646"/>
    <lineage>
        <taxon>Bacteria</taxon>
        <taxon>Bacillati</taxon>
        <taxon>Actinomycetota</taxon>
        <taxon>Coriobacteriia</taxon>
        <taxon>Eggerthellales</taxon>
        <taxon>Eggerthellaceae</taxon>
        <taxon>Phoenicibacter</taxon>
    </lineage>
</organism>
<evidence type="ECO:0000256" key="1">
    <source>
        <dbReference type="ARBA" id="ARBA00006711"/>
    </source>
</evidence>
<dbReference type="EC" id="2.7.7.6" evidence="2"/>
<evidence type="ECO:0000256" key="3">
    <source>
        <dbReference type="ARBA" id="ARBA00013725"/>
    </source>
</evidence>
<dbReference type="Proteomes" id="UP001168575">
    <property type="component" value="Unassembled WGS sequence"/>
</dbReference>
<protein>
    <recommendedName>
        <fullName evidence="3">DNA-directed RNA polymerase subunit omega</fullName>
        <ecNumber evidence="2">2.7.7.6</ecNumber>
    </recommendedName>
    <alternativeName>
        <fullName evidence="6">Transcriptase subunit omega</fullName>
    </alternativeName>
</protein>
<proteinExistence type="inferred from homology"/>
<dbReference type="SMART" id="SM01409">
    <property type="entry name" value="RNA_pol_Rpb6"/>
    <property type="match status" value="1"/>
</dbReference>
<keyword evidence="5" id="KW-0804">Transcription</keyword>
<keyword evidence="9" id="KW-1185">Reference proteome</keyword>
<dbReference type="GO" id="GO:0003899">
    <property type="term" value="F:DNA-directed RNA polymerase activity"/>
    <property type="evidence" value="ECO:0007669"/>
    <property type="project" value="UniProtKB-EC"/>
</dbReference>
<gene>
    <name evidence="8" type="ORF">Q3982_04655</name>
</gene>
<keyword evidence="4 8" id="KW-0240">DNA-directed RNA polymerase</keyword>
<reference evidence="8" key="1">
    <citation type="submission" date="2023-07" db="EMBL/GenBank/DDBJ databases">
        <title>Between Cages and Wild: Unraveling the Impact of Captivity on Animal Microbiomes and Antimicrobial Resistance.</title>
        <authorList>
            <person name="Schmartz G.P."/>
            <person name="Rehner J."/>
            <person name="Schuff M.J."/>
            <person name="Becker S.L."/>
            <person name="Kravczyk M."/>
            <person name="Gurevich A."/>
            <person name="Francke R."/>
            <person name="Mueller R."/>
            <person name="Keller V."/>
            <person name="Keller A."/>
        </authorList>
    </citation>
    <scope>NUCLEOTIDE SEQUENCE</scope>
    <source>
        <strain evidence="8">S12M_St_49</strain>
    </source>
</reference>
<sequence length="86" mass="9617">MSIVEPKIHELLNESENDRFLLCAMASQRAHDITDMMRGQRNRAKGTDSAKDIAVASNVKPLTIAFNEIHSGEISYDPETIDAIHH</sequence>
<dbReference type="Pfam" id="PF01192">
    <property type="entry name" value="RNA_pol_Rpb6"/>
    <property type="match status" value="1"/>
</dbReference>
<dbReference type="NCBIfam" id="NF001589">
    <property type="entry name" value="PRK00392.8-6"/>
    <property type="match status" value="1"/>
</dbReference>
<evidence type="ECO:0000256" key="5">
    <source>
        <dbReference type="ARBA" id="ARBA00023163"/>
    </source>
</evidence>
<evidence type="ECO:0000256" key="7">
    <source>
        <dbReference type="ARBA" id="ARBA00048552"/>
    </source>
</evidence>
<dbReference type="Gene3D" id="3.90.940.10">
    <property type="match status" value="1"/>
</dbReference>
<evidence type="ECO:0000256" key="4">
    <source>
        <dbReference type="ARBA" id="ARBA00022478"/>
    </source>
</evidence>
<dbReference type="GO" id="GO:0000428">
    <property type="term" value="C:DNA-directed RNA polymerase complex"/>
    <property type="evidence" value="ECO:0007669"/>
    <property type="project" value="UniProtKB-KW"/>
</dbReference>
<evidence type="ECO:0000313" key="9">
    <source>
        <dbReference type="Proteomes" id="UP001168575"/>
    </source>
</evidence>
<dbReference type="AlphaFoldDB" id="A0AA43U965"/>